<feature type="binding site" evidence="3">
    <location>
        <position position="141"/>
    </location>
    <ligand>
        <name>ATP</name>
        <dbReference type="ChEBI" id="CHEBI:30616"/>
    </ligand>
</feature>
<dbReference type="PROSITE" id="PS00108">
    <property type="entry name" value="PROTEIN_KINASE_ST"/>
    <property type="match status" value="1"/>
</dbReference>
<dbReference type="SUPFAM" id="SSF56112">
    <property type="entry name" value="Protein kinase-like (PK-like)"/>
    <property type="match status" value="1"/>
</dbReference>
<dbReference type="PROSITE" id="PS50011">
    <property type="entry name" value="PROTEIN_KINASE_DOM"/>
    <property type="match status" value="1"/>
</dbReference>
<dbReference type="InterPro" id="IPR011009">
    <property type="entry name" value="Kinase-like_dom_sf"/>
</dbReference>
<keyword evidence="4" id="KW-0808">Transferase</keyword>
<accession>A0A9W7GH82</accession>
<evidence type="ECO:0000259" key="6">
    <source>
        <dbReference type="PROSITE" id="PS50011"/>
    </source>
</evidence>
<dbReference type="SMART" id="SM00220">
    <property type="entry name" value="S_TKc"/>
    <property type="match status" value="1"/>
</dbReference>
<feature type="compositionally biased region" description="Basic and acidic residues" evidence="5">
    <location>
        <begin position="345"/>
        <end position="356"/>
    </location>
</feature>
<keyword evidence="1 3" id="KW-0547">Nucleotide-binding</keyword>
<protein>
    <recommendedName>
        <fullName evidence="6">Protein kinase domain-containing protein</fullName>
    </recommendedName>
</protein>
<evidence type="ECO:0000256" key="1">
    <source>
        <dbReference type="ARBA" id="ARBA00022741"/>
    </source>
</evidence>
<feature type="region of interest" description="Disordered" evidence="5">
    <location>
        <begin position="327"/>
        <end position="366"/>
    </location>
</feature>
<dbReference type="PANTHER" id="PTHR24347">
    <property type="entry name" value="SERINE/THREONINE-PROTEIN KINASE"/>
    <property type="match status" value="1"/>
</dbReference>
<dbReference type="InterPro" id="IPR000719">
    <property type="entry name" value="Prot_kinase_dom"/>
</dbReference>
<dbReference type="Pfam" id="PF00069">
    <property type="entry name" value="Pkinase"/>
    <property type="match status" value="1"/>
</dbReference>
<evidence type="ECO:0000256" key="3">
    <source>
        <dbReference type="PROSITE-ProRule" id="PRU10141"/>
    </source>
</evidence>
<feature type="region of interest" description="Disordered" evidence="5">
    <location>
        <begin position="16"/>
        <end position="103"/>
    </location>
</feature>
<gene>
    <name evidence="7" type="ORF">TrCOL_g9340</name>
</gene>
<feature type="compositionally biased region" description="Polar residues" evidence="5">
    <location>
        <begin position="91"/>
        <end position="101"/>
    </location>
</feature>
<keyword evidence="8" id="KW-1185">Reference proteome</keyword>
<dbReference type="GO" id="GO:0004674">
    <property type="term" value="F:protein serine/threonine kinase activity"/>
    <property type="evidence" value="ECO:0007669"/>
    <property type="project" value="UniProtKB-KW"/>
</dbReference>
<feature type="compositionally biased region" description="Basic residues" evidence="5">
    <location>
        <begin position="357"/>
        <end position="366"/>
    </location>
</feature>
<evidence type="ECO:0000313" key="7">
    <source>
        <dbReference type="EMBL" id="GMI45035.1"/>
    </source>
</evidence>
<name>A0A9W7GH82_9STRA</name>
<dbReference type="Gene3D" id="1.10.510.10">
    <property type="entry name" value="Transferase(Phosphotransferase) domain 1"/>
    <property type="match status" value="2"/>
</dbReference>
<dbReference type="GO" id="GO:0005524">
    <property type="term" value="F:ATP binding"/>
    <property type="evidence" value="ECO:0007669"/>
    <property type="project" value="UniProtKB-UniRule"/>
</dbReference>
<dbReference type="Proteomes" id="UP001165065">
    <property type="component" value="Unassembled WGS sequence"/>
</dbReference>
<evidence type="ECO:0000256" key="4">
    <source>
        <dbReference type="RuleBase" id="RU000304"/>
    </source>
</evidence>
<comment type="similarity">
    <text evidence="4">Belongs to the protein kinase superfamily.</text>
</comment>
<sequence>MGQAISGCLESVFGPRKRDVKVDLGTPMPPTPLSMASKRGVNNNNNMNPKWSKGYGSIDSTGLEREEERVPLVGPGTSSYSGAAPKKKSTLDPSPSKTSQPLKRPQVLTDKYTLLDVLGVGSTSTCHRCRRNVDGCMFACKIIDKRHIEDRFRGLLEQFGVEIEVLKELNHPGIIKLEDVYTTDSKIYMVMELMSGGELFDYVVEKGTLTEEEASLIVKGVVDAVVYMHDKGIIHRDLKPENLLLKTRPTDADREGAKVECKIIDFGLSKFVQTGRMATSFLGTSKDLLMHLLDTNPQTRYTADQALAHPWVQGKSVKASNYLQSPRIIKTPMTGKRTPGKKKNKVQDRNKSENNGHRKVKRQNSL</sequence>
<dbReference type="PROSITE" id="PS00107">
    <property type="entry name" value="PROTEIN_KINASE_ATP"/>
    <property type="match status" value="1"/>
</dbReference>
<evidence type="ECO:0000313" key="8">
    <source>
        <dbReference type="Proteomes" id="UP001165065"/>
    </source>
</evidence>
<dbReference type="InterPro" id="IPR008271">
    <property type="entry name" value="Ser/Thr_kinase_AS"/>
</dbReference>
<dbReference type="InterPro" id="IPR017441">
    <property type="entry name" value="Protein_kinase_ATP_BS"/>
</dbReference>
<keyword evidence="2 3" id="KW-0067">ATP-binding</keyword>
<evidence type="ECO:0000256" key="2">
    <source>
        <dbReference type="ARBA" id="ARBA00022840"/>
    </source>
</evidence>
<proteinExistence type="inferred from homology"/>
<keyword evidence="4" id="KW-0723">Serine/threonine-protein kinase</keyword>
<reference evidence="8" key="1">
    <citation type="journal article" date="2023" name="Commun. Biol.">
        <title>Genome analysis of Parmales, the sister group of diatoms, reveals the evolutionary specialization of diatoms from phago-mixotrophs to photoautotrophs.</title>
        <authorList>
            <person name="Ban H."/>
            <person name="Sato S."/>
            <person name="Yoshikawa S."/>
            <person name="Yamada K."/>
            <person name="Nakamura Y."/>
            <person name="Ichinomiya M."/>
            <person name="Sato N."/>
            <person name="Blanc-Mathieu R."/>
            <person name="Endo H."/>
            <person name="Kuwata A."/>
            <person name="Ogata H."/>
        </authorList>
    </citation>
    <scope>NUCLEOTIDE SEQUENCE [LARGE SCALE GENOMIC DNA]</scope>
</reference>
<evidence type="ECO:0000256" key="5">
    <source>
        <dbReference type="SAM" id="MobiDB-lite"/>
    </source>
</evidence>
<keyword evidence="4" id="KW-0418">Kinase</keyword>
<dbReference type="EMBL" id="BRYA01001530">
    <property type="protein sequence ID" value="GMI45035.1"/>
    <property type="molecule type" value="Genomic_DNA"/>
</dbReference>
<dbReference type="OrthoDB" id="40902at2759"/>
<comment type="caution">
    <text evidence="7">The sequence shown here is derived from an EMBL/GenBank/DDBJ whole genome shotgun (WGS) entry which is preliminary data.</text>
</comment>
<feature type="domain" description="Protein kinase" evidence="6">
    <location>
        <begin position="112"/>
        <end position="366"/>
    </location>
</feature>
<organism evidence="7 8">
    <name type="scientific">Triparma columacea</name>
    <dbReference type="NCBI Taxonomy" id="722753"/>
    <lineage>
        <taxon>Eukaryota</taxon>
        <taxon>Sar</taxon>
        <taxon>Stramenopiles</taxon>
        <taxon>Ochrophyta</taxon>
        <taxon>Bolidophyceae</taxon>
        <taxon>Parmales</taxon>
        <taxon>Triparmaceae</taxon>
        <taxon>Triparma</taxon>
    </lineage>
</organism>
<dbReference type="AlphaFoldDB" id="A0A9W7GH82"/>